<name>A0A915HNY2_ROMCU</name>
<sequence length="37" mass="4109">MHSIGVGHARGVQNERAKISDPKRVIQNEHSKTSDPK</sequence>
<evidence type="ECO:0000313" key="3">
    <source>
        <dbReference type="WBParaSite" id="nRc.2.0.1.t03190-RA"/>
    </source>
</evidence>
<protein>
    <submittedName>
        <fullName evidence="3">Uncharacterized protein</fullName>
    </submittedName>
</protein>
<feature type="region of interest" description="Disordered" evidence="1">
    <location>
        <begin position="1"/>
        <end position="37"/>
    </location>
</feature>
<evidence type="ECO:0000313" key="2">
    <source>
        <dbReference type="Proteomes" id="UP000887565"/>
    </source>
</evidence>
<keyword evidence="2" id="KW-1185">Reference proteome</keyword>
<organism evidence="2 3">
    <name type="scientific">Romanomermis culicivorax</name>
    <name type="common">Nematode worm</name>
    <dbReference type="NCBI Taxonomy" id="13658"/>
    <lineage>
        <taxon>Eukaryota</taxon>
        <taxon>Metazoa</taxon>
        <taxon>Ecdysozoa</taxon>
        <taxon>Nematoda</taxon>
        <taxon>Enoplea</taxon>
        <taxon>Dorylaimia</taxon>
        <taxon>Mermithida</taxon>
        <taxon>Mermithoidea</taxon>
        <taxon>Mermithidae</taxon>
        <taxon>Romanomermis</taxon>
    </lineage>
</organism>
<accession>A0A915HNY2</accession>
<reference evidence="3" key="1">
    <citation type="submission" date="2022-11" db="UniProtKB">
        <authorList>
            <consortium name="WormBaseParasite"/>
        </authorList>
    </citation>
    <scope>IDENTIFICATION</scope>
</reference>
<dbReference type="Proteomes" id="UP000887565">
    <property type="component" value="Unplaced"/>
</dbReference>
<dbReference type="WBParaSite" id="nRc.2.0.1.t03190-RA">
    <property type="protein sequence ID" value="nRc.2.0.1.t03190-RA"/>
    <property type="gene ID" value="nRc.2.0.1.g03190"/>
</dbReference>
<dbReference type="AlphaFoldDB" id="A0A915HNY2"/>
<proteinExistence type="predicted"/>
<feature type="compositionally biased region" description="Basic and acidic residues" evidence="1">
    <location>
        <begin position="13"/>
        <end position="37"/>
    </location>
</feature>
<evidence type="ECO:0000256" key="1">
    <source>
        <dbReference type="SAM" id="MobiDB-lite"/>
    </source>
</evidence>